<feature type="signal peptide" evidence="3">
    <location>
        <begin position="1"/>
        <end position="29"/>
    </location>
</feature>
<dbReference type="PATRIC" id="fig|1267766.3.peg.3229"/>
<evidence type="ECO:0000256" key="1">
    <source>
        <dbReference type="SAM" id="Coils"/>
    </source>
</evidence>
<organism evidence="5 6">
    <name type="scientific">Croceibacterium atlanticum</name>
    <dbReference type="NCBI Taxonomy" id="1267766"/>
    <lineage>
        <taxon>Bacteria</taxon>
        <taxon>Pseudomonadati</taxon>
        <taxon>Pseudomonadota</taxon>
        <taxon>Alphaproteobacteria</taxon>
        <taxon>Sphingomonadales</taxon>
        <taxon>Erythrobacteraceae</taxon>
        <taxon>Croceibacterium</taxon>
    </lineage>
</organism>
<dbReference type="SUPFAM" id="SSF54427">
    <property type="entry name" value="NTF2-like"/>
    <property type="match status" value="1"/>
</dbReference>
<dbReference type="Gene3D" id="3.10.450.50">
    <property type="match status" value="1"/>
</dbReference>
<dbReference type="Proteomes" id="UP000034392">
    <property type="component" value="Chromosome"/>
</dbReference>
<gene>
    <name evidence="5" type="ORF">WYH_03184</name>
</gene>
<evidence type="ECO:0000313" key="6">
    <source>
        <dbReference type="Proteomes" id="UP000034392"/>
    </source>
</evidence>
<feature type="coiled-coil region" evidence="1">
    <location>
        <begin position="31"/>
        <end position="58"/>
    </location>
</feature>
<proteinExistence type="predicted"/>
<dbReference type="AlphaFoldDB" id="A0A0F7KV24"/>
<protein>
    <recommendedName>
        <fullName evidence="4">SnoaL-like domain-containing protein</fullName>
    </recommendedName>
</protein>
<dbReference type="KEGG" id="aay:WYH_03184"/>
<name>A0A0F7KV24_9SPHN</name>
<feature type="chain" id="PRO_5002517958" description="SnoaL-like domain-containing protein" evidence="3">
    <location>
        <begin position="30"/>
        <end position="244"/>
    </location>
</feature>
<evidence type="ECO:0000256" key="2">
    <source>
        <dbReference type="SAM" id="MobiDB-lite"/>
    </source>
</evidence>
<feature type="region of interest" description="Disordered" evidence="2">
    <location>
        <begin position="201"/>
        <end position="244"/>
    </location>
</feature>
<keyword evidence="6" id="KW-1185">Reference proteome</keyword>
<dbReference type="InterPro" id="IPR032710">
    <property type="entry name" value="NTF2-like_dom_sf"/>
</dbReference>
<dbReference type="InterPro" id="IPR037401">
    <property type="entry name" value="SnoaL-like"/>
</dbReference>
<evidence type="ECO:0000313" key="5">
    <source>
        <dbReference type="EMBL" id="AKH44203.1"/>
    </source>
</evidence>
<sequence length="244" mass="27246">MGIFSANMRRNCAAFAALAILCAPVAASAQSARLDREIDELTQRVERLEGIRAVKKLQRAFGFYVDRGLWGEAADLFADDGTIEIGIDGVYVGKERIREYLKRLHGGQEGLIYGQLNEWVTLQPAISIADDGMSATARWRDLGMLGQYKQHAEWRDGIYENTYVKGADGIWRIRSLHLYVNFVTPYEKGWARLQPGEGLLRSDASKEFPPDRGPSDNYEPFPAVQLPPFRAPNPVTGKNVEGGQ</sequence>
<feature type="compositionally biased region" description="Basic and acidic residues" evidence="2">
    <location>
        <begin position="203"/>
        <end position="214"/>
    </location>
</feature>
<accession>A0A0F7KV24</accession>
<dbReference type="STRING" id="1267766.WYH_03184"/>
<keyword evidence="1" id="KW-0175">Coiled coil</keyword>
<evidence type="ECO:0000259" key="4">
    <source>
        <dbReference type="Pfam" id="PF13577"/>
    </source>
</evidence>
<evidence type="ECO:0000256" key="3">
    <source>
        <dbReference type="SAM" id="SignalP"/>
    </source>
</evidence>
<dbReference type="OrthoDB" id="8686501at2"/>
<dbReference type="Pfam" id="PF13577">
    <property type="entry name" value="SnoaL_4"/>
    <property type="match status" value="1"/>
</dbReference>
<reference evidence="5" key="1">
    <citation type="submission" date="2015-05" db="EMBL/GenBank/DDBJ databases">
        <title>The complete genome of Altererythrobacter atlanticus strain 26DY36.</title>
        <authorList>
            <person name="Wu Y.-H."/>
            <person name="Cheng H."/>
            <person name="Wu X.-W."/>
        </authorList>
    </citation>
    <scope>NUCLEOTIDE SEQUENCE [LARGE SCALE GENOMIC DNA]</scope>
    <source>
        <strain evidence="5">26DY36</strain>
    </source>
</reference>
<feature type="domain" description="SnoaL-like" evidence="4">
    <location>
        <begin position="46"/>
        <end position="176"/>
    </location>
</feature>
<keyword evidence="3" id="KW-0732">Signal</keyword>
<dbReference type="EMBL" id="CP011452">
    <property type="protein sequence ID" value="AKH44203.1"/>
    <property type="molecule type" value="Genomic_DNA"/>
</dbReference>